<feature type="transmembrane region" description="Helical" evidence="1">
    <location>
        <begin position="134"/>
        <end position="153"/>
    </location>
</feature>
<name>A0A9W7L6G1_9STRA</name>
<feature type="transmembrane region" description="Helical" evidence="1">
    <location>
        <begin position="360"/>
        <end position="381"/>
    </location>
</feature>
<feature type="transmembrane region" description="Helical" evidence="1">
    <location>
        <begin position="165"/>
        <end position="187"/>
    </location>
</feature>
<evidence type="ECO:0000256" key="1">
    <source>
        <dbReference type="SAM" id="Phobius"/>
    </source>
</evidence>
<proteinExistence type="predicted"/>
<sequence>MPRPPRSSRNLPTPNYLDRIQSYITNEPSNEDLVEKTSNGAQHYSPYAISILRFTACALLSNYILSQTLSTGALVTNFYSKQVHFYFTSYLSELLLPTRYSDDFKDAGLGFTTLRVISYLRALASAGISMGLTGLPQMVLCAFSLAGYAATIVHERSLYSEVEFLLIVLTTALGLAVSSSGALAYFAPSASQKSRTFNYNYEVLIIKFILTYPLLQPLVSMLLQQHSTLRFDLESAAFLLAGLSPILSLVLPPLTDAFALIRVFFFSFSLYQSVTMSMYGFIKTPPLVSYNLLQLVGCLSFFGKEWQEGFGQVLDDFVEDAKEFLPNQDGAVSKYSADAHAEEGQKKNNRRSDNSEAQRLLIALVLGLSWMVFGVGLGIGGTTDCLAHTTSSFGKFPSVHSNVIAGQCGGDFLLRIVQNHPVNGKRPLDLYNTPMTLQQVEEMSVDATYALQLGQMSSGSTRGAEGYYQAFADYYRTYSSDIPIGARTFYRLSHTFDVDLTAVNNFDWNYFKTWLVPPPPRETREEINESIPQEIRMDDRSTCFVMRAGEELQSFSLLSSEKTKPGKDGSVDQLIAFKKGVCDNEQKVELVAAKGEITAVWIDAESGKLIDSGRLKEGERKDFVRGAHYVVKQMKGEGGGEGEFGAVCFVHPGCSGGAFDAQLNFLSREGWETLYPEDSNALRHTWSFNRANTGVWKGLEGGGDA</sequence>
<dbReference type="AlphaFoldDB" id="A0A9W7L6G1"/>
<accession>A0A9W7L6G1</accession>
<feature type="transmembrane region" description="Helical" evidence="1">
    <location>
        <begin position="235"/>
        <end position="254"/>
    </location>
</feature>
<dbReference type="EMBL" id="BRYA01000937">
    <property type="protein sequence ID" value="GMI36074.1"/>
    <property type="molecule type" value="Genomic_DNA"/>
</dbReference>
<dbReference type="OrthoDB" id="199732at2759"/>
<keyword evidence="1" id="KW-0472">Membrane</keyword>
<gene>
    <name evidence="2" type="ORF">TrCOL_g3751</name>
</gene>
<keyword evidence="3" id="KW-1185">Reference proteome</keyword>
<organism evidence="2 3">
    <name type="scientific">Triparma columacea</name>
    <dbReference type="NCBI Taxonomy" id="722753"/>
    <lineage>
        <taxon>Eukaryota</taxon>
        <taxon>Sar</taxon>
        <taxon>Stramenopiles</taxon>
        <taxon>Ochrophyta</taxon>
        <taxon>Bolidophyceae</taxon>
        <taxon>Parmales</taxon>
        <taxon>Triparmaceae</taxon>
        <taxon>Triparma</taxon>
    </lineage>
</organism>
<evidence type="ECO:0000313" key="3">
    <source>
        <dbReference type="Proteomes" id="UP001165065"/>
    </source>
</evidence>
<keyword evidence="1" id="KW-1133">Transmembrane helix</keyword>
<reference evidence="3" key="1">
    <citation type="journal article" date="2023" name="Commun. Biol.">
        <title>Genome analysis of Parmales, the sister group of diatoms, reveals the evolutionary specialization of diatoms from phago-mixotrophs to photoautotrophs.</title>
        <authorList>
            <person name="Ban H."/>
            <person name="Sato S."/>
            <person name="Yoshikawa S."/>
            <person name="Yamada K."/>
            <person name="Nakamura Y."/>
            <person name="Ichinomiya M."/>
            <person name="Sato N."/>
            <person name="Blanc-Mathieu R."/>
            <person name="Endo H."/>
            <person name="Kuwata A."/>
            <person name="Ogata H."/>
        </authorList>
    </citation>
    <scope>NUCLEOTIDE SEQUENCE [LARGE SCALE GENOMIC DNA]</scope>
</reference>
<dbReference type="Proteomes" id="UP001165065">
    <property type="component" value="Unassembled WGS sequence"/>
</dbReference>
<protein>
    <submittedName>
        <fullName evidence="2">Uncharacterized protein</fullName>
    </submittedName>
</protein>
<evidence type="ECO:0000313" key="2">
    <source>
        <dbReference type="EMBL" id="GMI36074.1"/>
    </source>
</evidence>
<feature type="transmembrane region" description="Helical" evidence="1">
    <location>
        <begin position="260"/>
        <end position="282"/>
    </location>
</feature>
<comment type="caution">
    <text evidence="2">The sequence shown here is derived from an EMBL/GenBank/DDBJ whole genome shotgun (WGS) entry which is preliminary data.</text>
</comment>
<feature type="transmembrane region" description="Helical" evidence="1">
    <location>
        <begin position="199"/>
        <end position="223"/>
    </location>
</feature>
<keyword evidence="1" id="KW-0812">Transmembrane</keyword>